<feature type="region of interest" description="Disordered" evidence="1">
    <location>
        <begin position="84"/>
        <end position="120"/>
    </location>
</feature>
<protein>
    <submittedName>
        <fullName evidence="3">Uncharacterized protein</fullName>
    </submittedName>
</protein>
<evidence type="ECO:0000313" key="3">
    <source>
        <dbReference type="EMBL" id="ERF69571.1"/>
    </source>
</evidence>
<organism evidence="3 4">
    <name type="scientific">Endocarpon pusillum (strain Z07020 / HMAS-L-300199)</name>
    <name type="common">Lichen-forming fungus</name>
    <dbReference type="NCBI Taxonomy" id="1263415"/>
    <lineage>
        <taxon>Eukaryota</taxon>
        <taxon>Fungi</taxon>
        <taxon>Dikarya</taxon>
        <taxon>Ascomycota</taxon>
        <taxon>Pezizomycotina</taxon>
        <taxon>Eurotiomycetes</taxon>
        <taxon>Chaetothyriomycetidae</taxon>
        <taxon>Verrucariales</taxon>
        <taxon>Verrucariaceae</taxon>
        <taxon>Endocarpon</taxon>
    </lineage>
</organism>
<evidence type="ECO:0000313" key="4">
    <source>
        <dbReference type="Proteomes" id="UP000019373"/>
    </source>
</evidence>
<proteinExistence type="predicted"/>
<dbReference type="HOGENOM" id="CLU_1094277_0_0_1"/>
<dbReference type="EMBL" id="KE721402">
    <property type="protein sequence ID" value="ERF69571.1"/>
    <property type="molecule type" value="Genomic_DNA"/>
</dbReference>
<feature type="region of interest" description="Disordered" evidence="1">
    <location>
        <begin position="132"/>
        <end position="254"/>
    </location>
</feature>
<dbReference type="GeneID" id="19236955"/>
<dbReference type="AlphaFoldDB" id="U1GCZ8"/>
<feature type="compositionally biased region" description="Low complexity" evidence="1">
    <location>
        <begin position="233"/>
        <end position="243"/>
    </location>
</feature>
<dbReference type="Gene3D" id="3.40.190.10">
    <property type="entry name" value="Periplasmic binding protein-like II"/>
    <property type="match status" value="1"/>
</dbReference>
<keyword evidence="4" id="KW-1185">Reference proteome</keyword>
<name>U1GCZ8_ENDPU</name>
<feature type="chain" id="PRO_5004612328" evidence="2">
    <location>
        <begin position="21"/>
        <end position="254"/>
    </location>
</feature>
<dbReference type="Proteomes" id="UP000019373">
    <property type="component" value="Unassembled WGS sequence"/>
</dbReference>
<dbReference type="RefSeq" id="XP_007804828.1">
    <property type="nucleotide sequence ID" value="XM_007806637.1"/>
</dbReference>
<sequence length="254" mass="27922">MLSFSLTLWRTTYLVTAIAAVDPAAMYDGSITAADSEILLMIALADAFIHHRGSNGSEPFRVAWYQSRQHQLPGLKHRRWRNHLQRSRRTDRQRREDRHVTQLLRLPRPPPSHPARISNTSDVQTIFSQLRRTAEAPAAHGSAPVRLLSRYDPNPPPISRRPRLNDFIQSNASPLGNPPTQPGTTNTPPSPAPSPHRRDPPGRNTPSQTEAPISPCPATSPAKPPPTKRDDPLLNPAPARLLAGGNAQNAETGG</sequence>
<feature type="compositionally biased region" description="Basic and acidic residues" evidence="1">
    <location>
        <begin position="88"/>
        <end position="100"/>
    </location>
</feature>
<evidence type="ECO:0000256" key="1">
    <source>
        <dbReference type="SAM" id="MobiDB-lite"/>
    </source>
</evidence>
<keyword evidence="2" id="KW-0732">Signal</keyword>
<gene>
    <name evidence="3" type="ORF">EPUS_01901</name>
</gene>
<feature type="signal peptide" evidence="2">
    <location>
        <begin position="1"/>
        <end position="20"/>
    </location>
</feature>
<accession>U1GCZ8</accession>
<reference evidence="4" key="1">
    <citation type="journal article" date="2014" name="BMC Genomics">
        <title>Genome characteristics reveal the impact of lichenization on lichen-forming fungus Endocarpon pusillum Hedwig (Verrucariales, Ascomycota).</title>
        <authorList>
            <person name="Wang Y.-Y."/>
            <person name="Liu B."/>
            <person name="Zhang X.-Y."/>
            <person name="Zhou Q.-M."/>
            <person name="Zhang T."/>
            <person name="Li H."/>
            <person name="Yu Y.-F."/>
            <person name="Zhang X.-L."/>
            <person name="Hao X.-Y."/>
            <person name="Wang M."/>
            <person name="Wang L."/>
            <person name="Wei J.-C."/>
        </authorList>
    </citation>
    <scope>NUCLEOTIDE SEQUENCE [LARGE SCALE GENOMIC DNA]</scope>
    <source>
        <strain evidence="4">Z07020 / HMAS-L-300199</strain>
    </source>
</reference>
<evidence type="ECO:0000256" key="2">
    <source>
        <dbReference type="SAM" id="SignalP"/>
    </source>
</evidence>